<keyword evidence="6" id="KW-1185">Reference proteome</keyword>
<accession>A0ABD0NCK1</accession>
<dbReference type="GO" id="GO:0008270">
    <property type="term" value="F:zinc ion binding"/>
    <property type="evidence" value="ECO:0007669"/>
    <property type="project" value="UniProtKB-KW"/>
</dbReference>
<dbReference type="Proteomes" id="UP001529510">
    <property type="component" value="Unassembled WGS sequence"/>
</dbReference>
<dbReference type="Gene3D" id="2.60.120.920">
    <property type="match status" value="1"/>
</dbReference>
<evidence type="ECO:0000259" key="4">
    <source>
        <dbReference type="PROSITE" id="PS50188"/>
    </source>
</evidence>
<organism evidence="5 6">
    <name type="scientific">Cirrhinus mrigala</name>
    <name type="common">Mrigala</name>
    <dbReference type="NCBI Taxonomy" id="683832"/>
    <lineage>
        <taxon>Eukaryota</taxon>
        <taxon>Metazoa</taxon>
        <taxon>Chordata</taxon>
        <taxon>Craniata</taxon>
        <taxon>Vertebrata</taxon>
        <taxon>Euteleostomi</taxon>
        <taxon>Actinopterygii</taxon>
        <taxon>Neopterygii</taxon>
        <taxon>Teleostei</taxon>
        <taxon>Ostariophysi</taxon>
        <taxon>Cypriniformes</taxon>
        <taxon>Cyprinidae</taxon>
        <taxon>Labeoninae</taxon>
        <taxon>Labeonini</taxon>
        <taxon>Cirrhinus</taxon>
    </lineage>
</organism>
<feature type="non-terminal residue" evidence="5">
    <location>
        <position position="138"/>
    </location>
</feature>
<protein>
    <recommendedName>
        <fullName evidence="4">B30.2/SPRY domain-containing protein</fullName>
    </recommendedName>
</protein>
<evidence type="ECO:0000313" key="6">
    <source>
        <dbReference type="Proteomes" id="UP001529510"/>
    </source>
</evidence>
<feature type="domain" description="B30.2/SPRY" evidence="4">
    <location>
        <begin position="1"/>
        <end position="138"/>
    </location>
</feature>
<keyword evidence="3" id="KW-0862">Zinc</keyword>
<dbReference type="SUPFAM" id="SSF49899">
    <property type="entry name" value="Concanavalin A-like lectins/glucanases"/>
    <property type="match status" value="1"/>
</dbReference>
<keyword evidence="1" id="KW-0479">Metal-binding</keyword>
<dbReference type="PANTHER" id="PTHR25465">
    <property type="entry name" value="B-BOX DOMAIN CONTAINING"/>
    <property type="match status" value="1"/>
</dbReference>
<evidence type="ECO:0000313" key="5">
    <source>
        <dbReference type="EMBL" id="KAL0159773.1"/>
    </source>
</evidence>
<reference evidence="5 6" key="1">
    <citation type="submission" date="2024-05" db="EMBL/GenBank/DDBJ databases">
        <title>Genome sequencing and assembly of Indian major carp, Cirrhinus mrigala (Hamilton, 1822).</title>
        <authorList>
            <person name="Mohindra V."/>
            <person name="Chowdhury L.M."/>
            <person name="Lal K."/>
            <person name="Jena J.K."/>
        </authorList>
    </citation>
    <scope>NUCLEOTIDE SEQUENCE [LARGE SCALE GENOMIC DNA]</scope>
    <source>
        <strain evidence="5">CM1030</strain>
        <tissue evidence="5">Blood</tissue>
    </source>
</reference>
<dbReference type="AlphaFoldDB" id="A0ABD0NCK1"/>
<dbReference type="EMBL" id="JAMKFB020000022">
    <property type="protein sequence ID" value="KAL0159773.1"/>
    <property type="molecule type" value="Genomic_DNA"/>
</dbReference>
<name>A0ABD0NCK1_CIRMR</name>
<gene>
    <name evidence="5" type="ORF">M9458_043498</name>
</gene>
<dbReference type="InterPro" id="IPR013320">
    <property type="entry name" value="ConA-like_dom_sf"/>
</dbReference>
<keyword evidence="2" id="KW-0863">Zinc-finger</keyword>
<comment type="caution">
    <text evidence="5">The sequence shown here is derived from an EMBL/GenBank/DDBJ whole genome shotgun (WGS) entry which is preliminary data.</text>
</comment>
<evidence type="ECO:0000256" key="1">
    <source>
        <dbReference type="ARBA" id="ARBA00022723"/>
    </source>
</evidence>
<dbReference type="InterPro" id="IPR043136">
    <property type="entry name" value="B30.2/SPRY_sf"/>
</dbReference>
<proteinExistence type="predicted"/>
<dbReference type="PANTHER" id="PTHR25465:SF5">
    <property type="entry name" value="E3 UBIQUITIN_ISG15 LIGASE TRIM25-RELATED"/>
    <property type="match status" value="1"/>
</dbReference>
<evidence type="ECO:0000256" key="2">
    <source>
        <dbReference type="ARBA" id="ARBA00022771"/>
    </source>
</evidence>
<dbReference type="PROSITE" id="PS50188">
    <property type="entry name" value="B302_SPRY"/>
    <property type="match status" value="1"/>
</dbReference>
<sequence>MSYPDHPERFDCRQQVLCKERLSGRCYWEAEWSGLGDMVVSYEAFGRKGKGPETKFGANDKSWILSCFEEKVIVWHCGIGTHTLRQAPPLNKVAVYQDEPAGFLSFYSISATNTLRHLYTFNTTFTEPLFSGFVPKFA</sequence>
<dbReference type="InterPro" id="IPR001870">
    <property type="entry name" value="B30.2/SPRY"/>
</dbReference>
<evidence type="ECO:0000256" key="3">
    <source>
        <dbReference type="ARBA" id="ARBA00022833"/>
    </source>
</evidence>
<dbReference type="InterPro" id="IPR051051">
    <property type="entry name" value="E3_ubiq-ligase_TRIM/RNF"/>
</dbReference>